<feature type="compositionally biased region" description="Gly residues" evidence="1">
    <location>
        <begin position="28"/>
        <end position="50"/>
    </location>
</feature>
<dbReference type="AlphaFoldDB" id="A0AAE1YBQ8"/>
<reference evidence="2" key="2">
    <citation type="journal article" date="2024" name="Plant">
        <title>Genomic evolution and insights into agronomic trait innovations of Sesamum species.</title>
        <authorList>
            <person name="Miao H."/>
            <person name="Wang L."/>
            <person name="Qu L."/>
            <person name="Liu H."/>
            <person name="Sun Y."/>
            <person name="Le M."/>
            <person name="Wang Q."/>
            <person name="Wei S."/>
            <person name="Zheng Y."/>
            <person name="Lin W."/>
            <person name="Duan Y."/>
            <person name="Cao H."/>
            <person name="Xiong S."/>
            <person name="Wang X."/>
            <person name="Wei L."/>
            <person name="Li C."/>
            <person name="Ma Q."/>
            <person name="Ju M."/>
            <person name="Zhao R."/>
            <person name="Li G."/>
            <person name="Mu C."/>
            <person name="Tian Q."/>
            <person name="Mei H."/>
            <person name="Zhang T."/>
            <person name="Gao T."/>
            <person name="Zhang H."/>
        </authorList>
    </citation>
    <scope>NUCLEOTIDE SEQUENCE</scope>
    <source>
        <strain evidence="2">3651</strain>
    </source>
</reference>
<dbReference type="EMBL" id="JACGWO010000005">
    <property type="protein sequence ID" value="KAK4426886.1"/>
    <property type="molecule type" value="Genomic_DNA"/>
</dbReference>
<keyword evidence="3" id="KW-1185">Reference proteome</keyword>
<protein>
    <submittedName>
        <fullName evidence="2">Uncharacterized protein</fullName>
    </submittedName>
</protein>
<feature type="region of interest" description="Disordered" evidence="1">
    <location>
        <begin position="28"/>
        <end position="55"/>
    </location>
</feature>
<dbReference type="Proteomes" id="UP001293254">
    <property type="component" value="Unassembled WGS sequence"/>
</dbReference>
<organism evidence="2 3">
    <name type="scientific">Sesamum alatum</name>
    <dbReference type="NCBI Taxonomy" id="300844"/>
    <lineage>
        <taxon>Eukaryota</taxon>
        <taxon>Viridiplantae</taxon>
        <taxon>Streptophyta</taxon>
        <taxon>Embryophyta</taxon>
        <taxon>Tracheophyta</taxon>
        <taxon>Spermatophyta</taxon>
        <taxon>Magnoliopsida</taxon>
        <taxon>eudicotyledons</taxon>
        <taxon>Gunneridae</taxon>
        <taxon>Pentapetalae</taxon>
        <taxon>asterids</taxon>
        <taxon>lamiids</taxon>
        <taxon>Lamiales</taxon>
        <taxon>Pedaliaceae</taxon>
        <taxon>Sesamum</taxon>
    </lineage>
</organism>
<accession>A0AAE1YBQ8</accession>
<reference evidence="2" key="1">
    <citation type="submission" date="2020-06" db="EMBL/GenBank/DDBJ databases">
        <authorList>
            <person name="Li T."/>
            <person name="Hu X."/>
            <person name="Zhang T."/>
            <person name="Song X."/>
            <person name="Zhang H."/>
            <person name="Dai N."/>
            <person name="Sheng W."/>
            <person name="Hou X."/>
            <person name="Wei L."/>
        </authorList>
    </citation>
    <scope>NUCLEOTIDE SEQUENCE</scope>
    <source>
        <strain evidence="2">3651</strain>
        <tissue evidence="2">Leaf</tissue>
    </source>
</reference>
<comment type="caution">
    <text evidence="2">The sequence shown here is derived from an EMBL/GenBank/DDBJ whole genome shotgun (WGS) entry which is preliminary data.</text>
</comment>
<evidence type="ECO:0000313" key="2">
    <source>
        <dbReference type="EMBL" id="KAK4426886.1"/>
    </source>
</evidence>
<name>A0AAE1YBQ8_9LAMI</name>
<evidence type="ECO:0000256" key="1">
    <source>
        <dbReference type="SAM" id="MobiDB-lite"/>
    </source>
</evidence>
<evidence type="ECO:0000313" key="3">
    <source>
        <dbReference type="Proteomes" id="UP001293254"/>
    </source>
</evidence>
<gene>
    <name evidence="2" type="ORF">Salat_1457400</name>
</gene>
<sequence>MEPFIAIKIKALSSSGLHFRRHQTACRLGGGSKGGMKGRGGGAGSNGAAGKGALQETDGTAVRGLAKNELKLEIGDGCGSGIMACVHGSPQVLHHGHHGGDRLVKNLKFRLGLLISSLHGRRGEQ</sequence>
<proteinExistence type="predicted"/>